<proteinExistence type="predicted"/>
<feature type="chain" id="PRO_5022717528" evidence="5">
    <location>
        <begin position="25"/>
        <end position="512"/>
    </location>
</feature>
<dbReference type="EMBL" id="SRSD01000005">
    <property type="protein sequence ID" value="KAA0891577.1"/>
    <property type="molecule type" value="Genomic_DNA"/>
</dbReference>
<dbReference type="Gene3D" id="3.90.700.10">
    <property type="entry name" value="Succinate dehydrogenase/fumarate reductase flavoprotein, catalytic domain"/>
    <property type="match status" value="1"/>
</dbReference>
<dbReference type="PANTHER" id="PTHR43400">
    <property type="entry name" value="FUMARATE REDUCTASE"/>
    <property type="match status" value="1"/>
</dbReference>
<evidence type="ECO:0000256" key="1">
    <source>
        <dbReference type="ARBA" id="ARBA00001974"/>
    </source>
</evidence>
<organism evidence="7 8">
    <name type="scientific">Oryzomonas rubra</name>
    <dbReference type="NCBI Taxonomy" id="2509454"/>
    <lineage>
        <taxon>Bacteria</taxon>
        <taxon>Pseudomonadati</taxon>
        <taxon>Thermodesulfobacteriota</taxon>
        <taxon>Desulfuromonadia</taxon>
        <taxon>Geobacterales</taxon>
        <taxon>Geobacteraceae</taxon>
        <taxon>Oryzomonas</taxon>
    </lineage>
</organism>
<evidence type="ECO:0000256" key="2">
    <source>
        <dbReference type="ARBA" id="ARBA00022630"/>
    </source>
</evidence>
<evidence type="ECO:0000313" key="7">
    <source>
        <dbReference type="EMBL" id="KAA0891577.1"/>
    </source>
</evidence>
<dbReference type="GO" id="GO:0016491">
    <property type="term" value="F:oxidoreductase activity"/>
    <property type="evidence" value="ECO:0007669"/>
    <property type="project" value="UniProtKB-KW"/>
</dbReference>
<dbReference type="GO" id="GO:0008202">
    <property type="term" value="P:steroid metabolic process"/>
    <property type="evidence" value="ECO:0007669"/>
    <property type="project" value="UniProtKB-ARBA"/>
</dbReference>
<dbReference type="PRINTS" id="PR00411">
    <property type="entry name" value="PNDRDTASEI"/>
</dbReference>
<dbReference type="InterPro" id="IPR027477">
    <property type="entry name" value="Succ_DH/fumarate_Rdtase_cat_sf"/>
</dbReference>
<feature type="signal peptide" evidence="5">
    <location>
        <begin position="1"/>
        <end position="24"/>
    </location>
</feature>
<feature type="domain" description="FAD-dependent oxidoreductase 2 FAD-binding" evidence="6">
    <location>
        <begin position="31"/>
        <end position="478"/>
    </location>
</feature>
<reference evidence="7 8" key="1">
    <citation type="submission" date="2019-04" db="EMBL/GenBank/DDBJ databases">
        <title>Geobacter ruber sp. nov., ferric-reducing bacteria isolated from paddy soil.</title>
        <authorList>
            <person name="Xu Z."/>
            <person name="Masuda Y."/>
            <person name="Itoh H."/>
            <person name="Senoo K."/>
        </authorList>
    </citation>
    <scope>NUCLEOTIDE SEQUENCE [LARGE SCALE GENOMIC DNA]</scope>
    <source>
        <strain evidence="7 8">Red88</strain>
    </source>
</reference>
<gene>
    <name evidence="7" type="ORF">ET418_08980</name>
</gene>
<evidence type="ECO:0000256" key="4">
    <source>
        <dbReference type="ARBA" id="ARBA00023002"/>
    </source>
</evidence>
<name>A0A5A9XEJ9_9BACT</name>
<dbReference type="InterPro" id="IPR036188">
    <property type="entry name" value="FAD/NAD-bd_sf"/>
</dbReference>
<dbReference type="RefSeq" id="WP_149307278.1">
    <property type="nucleotide sequence ID" value="NZ_SRSD01000005.1"/>
</dbReference>
<comment type="cofactor">
    <cofactor evidence="1">
        <name>FAD</name>
        <dbReference type="ChEBI" id="CHEBI:57692"/>
    </cofactor>
</comment>
<keyword evidence="2" id="KW-0285">Flavoprotein</keyword>
<dbReference type="AlphaFoldDB" id="A0A5A9XEJ9"/>
<dbReference type="Gene3D" id="3.50.50.60">
    <property type="entry name" value="FAD/NAD(P)-binding domain"/>
    <property type="match status" value="1"/>
</dbReference>
<sequence>MKGFFGKIGLALALVTAMAVPALAEKTMDTDVAIIGAGTSGLAAAVQALQGGAKVIVLEKQPKVGGTGSFCEGVFAAESKIQKRIGIDVSKSFAFKLIMNYSHWKANGALAKAFVDKSAETIDWLDDLGVKIEYVGVGGFGGPLTWHVIAPGPDLVKDPRDFHCQRMINVFNKYVLDHGGKILLETPGTELITENGKVVGVVAKDKSGEKIRINAKAVVVATGGFANNKEMMKKYVKDYPDVIPVGQIGKDGDGIRMSEAVGASLEGMSTVQAYRPGLAGFHPADQMIALAVQPYFWVTPRGERYTDESSIEYWPYAGNALTRVGGTTYAIYDDATRKFAVEKGIEMPLGEWVLQGTKLTKWEDAFNKELARKRGNVFKANTIEDLAKQLGMDATILKASVEKMNKAAATREDTEFNKQAKFLRPVATPPFYATKLLPRHLGTLGGVKVTAEAEAVNTKGVPIPGLYAVGTDSGGMYGDSYDLLLGGGTAGYAINSGRIAAENALKYAGITK</sequence>
<dbReference type="SUPFAM" id="SSF56425">
    <property type="entry name" value="Succinate dehydrogenase/fumarate reductase flavoprotein, catalytic domain"/>
    <property type="match status" value="1"/>
</dbReference>
<dbReference type="PANTHER" id="PTHR43400:SF10">
    <property type="entry name" value="3-OXOSTEROID 1-DEHYDROGENASE"/>
    <property type="match status" value="1"/>
</dbReference>
<evidence type="ECO:0000313" key="8">
    <source>
        <dbReference type="Proteomes" id="UP000324298"/>
    </source>
</evidence>
<dbReference type="Proteomes" id="UP000324298">
    <property type="component" value="Unassembled WGS sequence"/>
</dbReference>
<comment type="caution">
    <text evidence="7">The sequence shown here is derived from an EMBL/GenBank/DDBJ whole genome shotgun (WGS) entry which is preliminary data.</text>
</comment>
<accession>A0A5A9XEJ9</accession>
<dbReference type="Pfam" id="PF00890">
    <property type="entry name" value="FAD_binding_2"/>
    <property type="match status" value="1"/>
</dbReference>
<keyword evidence="5" id="KW-0732">Signal</keyword>
<dbReference type="InterPro" id="IPR050315">
    <property type="entry name" value="FAD-oxidoreductase_2"/>
</dbReference>
<evidence type="ECO:0000256" key="3">
    <source>
        <dbReference type="ARBA" id="ARBA00022827"/>
    </source>
</evidence>
<dbReference type="SUPFAM" id="SSF51905">
    <property type="entry name" value="FAD/NAD(P)-binding domain"/>
    <property type="match status" value="1"/>
</dbReference>
<keyword evidence="3" id="KW-0274">FAD</keyword>
<keyword evidence="4" id="KW-0560">Oxidoreductase</keyword>
<keyword evidence="8" id="KW-1185">Reference proteome</keyword>
<dbReference type="OrthoDB" id="9806724at2"/>
<dbReference type="InterPro" id="IPR003953">
    <property type="entry name" value="FAD-dep_OxRdtase_2_FAD-bd"/>
</dbReference>
<evidence type="ECO:0000259" key="6">
    <source>
        <dbReference type="Pfam" id="PF00890"/>
    </source>
</evidence>
<evidence type="ECO:0000256" key="5">
    <source>
        <dbReference type="SAM" id="SignalP"/>
    </source>
</evidence>
<protein>
    <submittedName>
        <fullName evidence="7">FAD-dependent oxidoreductase</fullName>
    </submittedName>
</protein>